<dbReference type="SUPFAM" id="SSF140741">
    <property type="entry name" value="RUN domain-like"/>
    <property type="match status" value="1"/>
</dbReference>
<dbReference type="InterPro" id="IPR037213">
    <property type="entry name" value="Run_dom_sf"/>
</dbReference>
<feature type="region of interest" description="Disordered" evidence="1">
    <location>
        <begin position="2221"/>
        <end position="2248"/>
    </location>
</feature>
<feature type="region of interest" description="Disordered" evidence="1">
    <location>
        <begin position="741"/>
        <end position="805"/>
    </location>
</feature>
<feature type="compositionally biased region" description="Low complexity" evidence="1">
    <location>
        <begin position="3290"/>
        <end position="3311"/>
    </location>
</feature>
<feature type="domain" description="RUN" evidence="2">
    <location>
        <begin position="2474"/>
        <end position="2619"/>
    </location>
</feature>
<feature type="compositionally biased region" description="Polar residues" evidence="1">
    <location>
        <begin position="1530"/>
        <end position="1543"/>
    </location>
</feature>
<dbReference type="Pfam" id="PF02759">
    <property type="entry name" value="RUN"/>
    <property type="match status" value="1"/>
</dbReference>
<feature type="region of interest" description="Disordered" evidence="1">
    <location>
        <begin position="2393"/>
        <end position="2419"/>
    </location>
</feature>
<feature type="region of interest" description="Disordered" evidence="1">
    <location>
        <begin position="2821"/>
        <end position="2840"/>
    </location>
</feature>
<feature type="compositionally biased region" description="Low complexity" evidence="1">
    <location>
        <begin position="744"/>
        <end position="756"/>
    </location>
</feature>
<gene>
    <name evidence="3" type="ORF">RRG08_043988</name>
</gene>
<feature type="compositionally biased region" description="Low complexity" evidence="1">
    <location>
        <begin position="2395"/>
        <end position="2419"/>
    </location>
</feature>
<protein>
    <recommendedName>
        <fullName evidence="2">RUN domain-containing protein</fullName>
    </recommendedName>
</protein>
<feature type="compositionally biased region" description="Low complexity" evidence="1">
    <location>
        <begin position="1508"/>
        <end position="1529"/>
    </location>
</feature>
<reference evidence="3" key="1">
    <citation type="journal article" date="2023" name="G3 (Bethesda)">
        <title>A reference genome for the long-term kleptoplast-retaining sea slug Elysia crispata morphotype clarki.</title>
        <authorList>
            <person name="Eastman K.E."/>
            <person name="Pendleton A.L."/>
            <person name="Shaikh M.A."/>
            <person name="Suttiyut T."/>
            <person name="Ogas R."/>
            <person name="Tomko P."/>
            <person name="Gavelis G."/>
            <person name="Widhalm J.R."/>
            <person name="Wisecaver J.H."/>
        </authorList>
    </citation>
    <scope>NUCLEOTIDE SEQUENCE</scope>
    <source>
        <strain evidence="3">ECLA1</strain>
    </source>
</reference>
<sequence length="3623" mass="389278">MPSPGTGFCLGLTMDGNDNIGPATVTTLPLQSSRPRTWQGASTIPVRRSKASRSYSLDNQRGHINTTLRDTDTTTGVDNQLVRGQQITASPESLLMEAGPVIRMGTGVLGPRKRTGEVTNWKELSPKKENSSPPSSPSKTANDLTPTLDSKNNTETTAQNRSSDLRNSPPSFTSVSGGSHNKSEAVSPVVAKSSPKRQNSSKSPRMARKAAAAARNGSTNISNNTNNSNLPPSPKKSITSTSSSSSLEANSPKRGKPKGRSNGGHHNHHYLEGGGGGRGAVGQIDKLKFADRYKIGTDFSSRTGSISSSSSSSNNRLTTWKDISPTESKIEGATGSLPDRRSRPESGYFSNEVHSESREGMEGSQSSESEHAGTIKHRPKAKKNTAHPPDRKEDGHQAENTVSELPNPASIDADAVGSKPVTGGGGPEQGKSAGQTEEMCYAGTQPRYRDSLDVETAGLHQKYRDSLNLGGMDDSLPDVDALVGQDKPKLGALVKTGTKIPKPCGGHPSSEPVNVVNNTGDGAGQKSTDSFDGIQDQPASQDEGSLNDYFFDEDFIVQYDGNLQASVGVLLQGSCAFSLADSLATGFPGPRDTQAVGGRAVLPHSFNGSYNTFGALRDSFLQNEDLYSGPCDESEVSGTGSRTSMDVSSSEREMMCSSDMLDFPGGDQPLFTPPVATSISEHVNLSTDSLSRQLEGDTEVTTTTSLSGSRSSSTTADITVKCGPHKDAYFLSFDGGSQGKFSATESESSYVSQTSSQDDKQGSRSISSGGDAEDEQSSSFQFANHKSRDNAAGPGGNGTEGKGQPGRALCTWNMKGSRYPGRICLEALQEYLSQSSGSPNALSQSAGKLSPMCAALLSSGELEKHCTPKDSKGSFIKRSGRLTTWKQIRNLRNLSSTQEGQHERSKSLPELTMNKFLNGLSAETSDDEEGSEEKPSTAVVASTHSQPCHNRNGWDYYEKGGKRCDLDQAEHSFHRYRHSSYVLDLYQRLQNQSNPPSPDTLAKIDQILLREGFINKEDLARSEKQQQAGSCCHSAASTCDSACSSGHYPFYNMCVQRSAVLHRRAQLRAEFEAREKLKLELNSAQNAAMNNLRTNTVATSAMAPPETCCCPTQTMRSLRLMSSKETLVSPGTVTLWLGTKNFSSQFPPKTQDCSLQTSLEADDKGLEPLKSSQAQQTSPYTPEKDLFSLLEEVCAKYADQDVATKHTNLDMVGERFNKPEGSEVGGYNQQAVMDGACEGKVRESVRSMQKMSPPPSPKMMHRAASANDCQVNRLKASESAYRTASLSPSRMGMTAYYTHRSLPDLGFLTDRRKSAHVSEQAVEEYSENDDPFLHRTVTSLFDPVKIPIILSPLIGGSPDHLRSQSHSPCRSHSFSPLRRQTASYCCCNCPAHAHSSPSHTSRCHSSPPGSSPKLGKKSKSFSGAVAVASPQYRGSPCHGSPARAPCDLPCCNPGQASPRKTKQGAASRSKSQEVVGQPHKLSPAKRSSSYAATSRVPAQAGGKPSMQRSPPAAGPARPRSQASSPPCSRLQKNTAATAPSVSPTVDGKRAKGKDVKEELNTMALKRHEKMYSRLSQEIAAEERREAAESNLRGGSDGSSGFTPSDAHPIPTGGVNACDNYTSSKSTVSTASTSSTSSSSSAGKKVTSGQYVVSGFSSSSSSPPSDQRNSSTSTIDSRDVEIKARIDTGTKKSASSKLDGGTVNRKGLAKQGSTDSDASSVPDVGDSTASQRGSKKGRIPVLKSSTSPNQSKSPPSSSAKIEGKQMSRLPTYNKPSKEGKSEKAIIAQSKKKSAKSAQCSGKAKLDGGRQSVEALKAKRRGVVVVEQDEGPELYHGNGYEDSESPQNTESEHGASEYSEDCNPCQDCLEREASENQLREIIGGSPPPCFHCDGEGCQDCIVVAEPDQEPLEQQVIDGRNCVDMPADLEHILFQPPHLESSLERENLNVIQEQQDACERGEECGNTEDERQEQEEEECKAKDQIEEDSAECRTIEVEVDTPPNIVDQLCNSLTAAEMKSSASGNALLARKAALLVREEEGDLLGVAGPRRTSPAGRQRRVVTSEEAFPSPEHSDKSGVSAAVETDCYRHPHQYTRQNPQRCLQDMSERTRRWSTGSSLNKYNFEALYSLQEESSHSSCTTSTANSNSTASYDDFHPPHSSSFCREAWHSPWEHQGCCHSKHHNHHHHHGDQDVPLASSPVDEEIIKLHRKWLRERKPLKSCLRKTASGSSLDVQTSRKSGRNDGRASNRYSIACDGKMPILVPEDDFPPCYADDTEVVRRRKPRHKSSRRSEKSSSSCSSSSSSSSLANGSTAPASTPAAASATTSTSGSSCSDESSRSKRVSFAAEVSFQSPHKSPRRASDKCDGEEKEEVKLEAIEIGEDVLTLHLLKEGRGETKTAAAQEKPAAAAASSTADSPSVTASDEVFLEPTASLMESSNLMLLKGIAQAAESLLQHFSQAKDPFEKLRLGSSVDSPQVAALVYCELCPAVERVVSHGMRDFEAGAMHIFGKVKLSPWKVAEMTAELGPYTRPLHDLAKVLKQKTTLTSNRHKFYAFVAGLLNLRLLDFWLGFLRCKENLVPRVYHEDACLRASLKGVLDKSFNSMLVTLQPLAVLPFQLDFGPITALVMSDSCIMMSGSATNLETCTQPGESRQLAAIKSASVCAEIHTLNENAQQEEDKNAVPDSGSSAVISSLSARINSAGSAAVNCATSSAAPATSASASSTTTTAPGSSSSSAWKWFKSPAISNALASVAAKIGSGSSPQAASTPPVCTVSAQSNVETSPVSGKLTKDAEKETDSKIPELERENKNKSAVTNIGDSCLERERKKKPVTNTSEDANSNTLGVNIPDDSFLPAVVRDHSSPVERYLGTTSGRLAMAELFLQEEDQERKTASMKDHTLTSAANVEEKYQLQHKACDTKDKAVKEIVNDTKDDYLMPKFIELSQLGIVNENYTNSVRSDDIDWEAVALYEEHVRKIDEPIKIGHNSVCYALSNVEVFHRNSACGMYFDQPVEKLKPKVLDTVVEVDKTLDVLQGIREPACKDDMRKEGKQIESSPKELKGETKAEDTKVAKVEPKTEESRPKEKHDKLDTKDNLEKQPGSDSTAPAMASTPPTDKSSPSTNADKPAQKKSPSSRFSLLSFFDRILLPHDKSNNNNKATQGEKITASKEETVTPSNISSSPSTTSTSPSSTATSASALSPDTALMNGSPSVSPNIKESSMKDKKAEKPPTPKKKAGLTKRSDSKSPARGKASSRESTPVSSRKASKQNREITPTKSSRDSTPTKKDSKASDEGSSPSSTTAGTPLSTASTSAPAKKPSKIRSLFFKSKAPPNPDKDRIIQEEKISPPTVTSCKIITTAGAVRNKSAEMFGKARPLSAIVDREFPHNLEDSCEFGSPEARVAPTRPLSLYDRPYSDIFYERYVPGEFLSELRGGAGLIGSAPSPIGHPSLFQPDGVRPSSLFGNDETTLMGQRSASSPALDVAPTLGHGDAQMVTCETAGKEQVLSGVNDGAGVTETTASLSESGSSASIGEARRAELRQSCEWDEGISTTELRYVVALKGHLHSDQSEDKLEYQEGDHLQVLAQLDSQYLYCTSGKSEGLVELSEVRPMTEEEVCLATNTGSSPLYH</sequence>
<feature type="compositionally biased region" description="Low complexity" evidence="1">
    <location>
        <begin position="2292"/>
        <end position="2332"/>
    </location>
</feature>
<feature type="region of interest" description="Disordered" evidence="1">
    <location>
        <begin position="1394"/>
        <end position="1422"/>
    </location>
</feature>
<feature type="region of interest" description="Disordered" evidence="1">
    <location>
        <begin position="2713"/>
        <end position="2734"/>
    </location>
</feature>
<feature type="compositionally biased region" description="Low complexity" evidence="1">
    <location>
        <begin position="1621"/>
        <end position="1672"/>
    </location>
</feature>
<feature type="compositionally biased region" description="Low complexity" evidence="1">
    <location>
        <begin position="1394"/>
        <end position="1413"/>
    </location>
</feature>
<dbReference type="InterPro" id="IPR047343">
    <property type="entry name" value="RUSC1_2"/>
</dbReference>
<feature type="compositionally biased region" description="Polar residues" evidence="1">
    <location>
        <begin position="2771"/>
        <end position="2782"/>
    </location>
</feature>
<feature type="region of interest" description="Disordered" evidence="1">
    <location>
        <begin position="688"/>
        <end position="718"/>
    </location>
</feature>
<feature type="compositionally biased region" description="Basic and acidic residues" evidence="1">
    <location>
        <begin position="3037"/>
        <end position="3092"/>
    </location>
</feature>
<feature type="compositionally biased region" description="Basic and acidic residues" evidence="1">
    <location>
        <begin position="3214"/>
        <end position="3225"/>
    </location>
</feature>
<feature type="compositionally biased region" description="Low complexity" evidence="1">
    <location>
        <begin position="209"/>
        <end position="246"/>
    </location>
</feature>
<feature type="compositionally biased region" description="Low complexity" evidence="1">
    <location>
        <begin position="3129"/>
        <end position="3141"/>
    </location>
</feature>
<feature type="compositionally biased region" description="Basic and acidic residues" evidence="1">
    <location>
        <begin position="1546"/>
        <end position="1559"/>
    </location>
</feature>
<evidence type="ECO:0000313" key="3">
    <source>
        <dbReference type="EMBL" id="KAK3769601.1"/>
    </source>
</evidence>
<feature type="compositionally biased region" description="Basic and acidic residues" evidence="1">
    <location>
        <begin position="3272"/>
        <end position="3287"/>
    </location>
</feature>
<feature type="region of interest" description="Disordered" evidence="1">
    <location>
        <begin position="2042"/>
        <end position="2077"/>
    </location>
</feature>
<feature type="compositionally biased region" description="Low complexity" evidence="1">
    <location>
        <begin position="3106"/>
        <end position="3117"/>
    </location>
</feature>
<name>A0AAE0ZIW3_9GAST</name>
<feature type="compositionally biased region" description="Low complexity" evidence="1">
    <location>
        <begin position="701"/>
        <end position="715"/>
    </location>
</feature>
<feature type="compositionally biased region" description="Basic and acidic residues" evidence="1">
    <location>
        <begin position="388"/>
        <end position="397"/>
    </location>
</feature>
<feature type="region of interest" description="Disordered" evidence="1">
    <location>
        <begin position="105"/>
        <end position="282"/>
    </location>
</feature>
<feature type="region of interest" description="Disordered" evidence="1">
    <location>
        <begin position="1959"/>
        <end position="1979"/>
    </location>
</feature>
<feature type="compositionally biased region" description="Acidic residues" evidence="1">
    <location>
        <begin position="1962"/>
        <end position="1975"/>
    </location>
</feature>
<dbReference type="PANTHER" id="PTHR15591:SF13">
    <property type="entry name" value="RUN DOMAIN-CONTAINING PROTEIN"/>
    <property type="match status" value="1"/>
</dbReference>
<feature type="compositionally biased region" description="Basic residues" evidence="1">
    <location>
        <begin position="253"/>
        <end position="268"/>
    </location>
</feature>
<dbReference type="PANTHER" id="PTHR15591">
    <property type="entry name" value="RUN AND SH3 DOMAIN CONTAINING"/>
    <property type="match status" value="1"/>
</dbReference>
<comment type="caution">
    <text evidence="3">The sequence shown here is derived from an EMBL/GenBank/DDBJ whole genome shotgun (WGS) entry which is preliminary data.</text>
</comment>
<feature type="region of interest" description="Disordered" evidence="1">
    <location>
        <begin position="1457"/>
        <end position="1807"/>
    </location>
</feature>
<dbReference type="Gene3D" id="1.20.58.900">
    <property type="match status" value="1"/>
</dbReference>
<dbReference type="CDD" id="cd17685">
    <property type="entry name" value="RUN_RUSC"/>
    <property type="match status" value="1"/>
</dbReference>
<feature type="compositionally biased region" description="Polar residues" evidence="1">
    <location>
        <begin position="140"/>
        <end position="180"/>
    </location>
</feature>
<dbReference type="InterPro" id="IPR004012">
    <property type="entry name" value="Run_dom"/>
</dbReference>
<organism evidence="3 4">
    <name type="scientific">Elysia crispata</name>
    <name type="common">lettuce slug</name>
    <dbReference type="NCBI Taxonomy" id="231223"/>
    <lineage>
        <taxon>Eukaryota</taxon>
        <taxon>Metazoa</taxon>
        <taxon>Spiralia</taxon>
        <taxon>Lophotrochozoa</taxon>
        <taxon>Mollusca</taxon>
        <taxon>Gastropoda</taxon>
        <taxon>Heterobranchia</taxon>
        <taxon>Euthyneura</taxon>
        <taxon>Panpulmonata</taxon>
        <taxon>Sacoglossa</taxon>
        <taxon>Placobranchoidea</taxon>
        <taxon>Plakobranchidae</taxon>
        <taxon>Elysia</taxon>
    </lineage>
</organism>
<feature type="compositionally biased region" description="Polar residues" evidence="1">
    <location>
        <begin position="3201"/>
        <end position="3213"/>
    </location>
</feature>
<dbReference type="PROSITE" id="PS50826">
    <property type="entry name" value="RUN"/>
    <property type="match status" value="1"/>
</dbReference>
<feature type="compositionally biased region" description="Polar residues" evidence="1">
    <location>
        <begin position="636"/>
        <end position="648"/>
    </location>
</feature>
<proteinExistence type="predicted"/>
<accession>A0AAE0ZIW3</accession>
<feature type="compositionally biased region" description="Basic residues" evidence="1">
    <location>
        <begin position="2277"/>
        <end position="2286"/>
    </location>
</feature>
<feature type="region of interest" description="Disordered" evidence="1">
    <location>
        <begin position="3037"/>
        <end position="3333"/>
    </location>
</feature>
<feature type="compositionally biased region" description="Basic residues" evidence="1">
    <location>
        <begin position="374"/>
        <end position="385"/>
    </location>
</feature>
<feature type="compositionally biased region" description="Gly residues" evidence="1">
    <location>
        <begin position="793"/>
        <end position="804"/>
    </location>
</feature>
<dbReference type="EMBL" id="JAWDGP010003898">
    <property type="protein sequence ID" value="KAK3769601.1"/>
    <property type="molecule type" value="Genomic_DNA"/>
</dbReference>
<feature type="compositionally biased region" description="Basic and acidic residues" evidence="1">
    <location>
        <begin position="1675"/>
        <end position="1689"/>
    </location>
</feature>
<feature type="region of interest" description="Disordered" evidence="1">
    <location>
        <begin position="501"/>
        <end position="543"/>
    </location>
</feature>
<feature type="compositionally biased region" description="Low complexity" evidence="1">
    <location>
        <begin position="300"/>
        <end position="313"/>
    </location>
</feature>
<feature type="compositionally biased region" description="Polar residues" evidence="1">
    <location>
        <begin position="2224"/>
        <end position="2235"/>
    </location>
</feature>
<feature type="region of interest" description="Disordered" evidence="1">
    <location>
        <begin position="2269"/>
        <end position="2365"/>
    </location>
</feature>
<feature type="region of interest" description="Disordered" evidence="1">
    <location>
        <begin position="296"/>
        <end position="447"/>
    </location>
</feature>
<feature type="region of interest" description="Disordered" evidence="1">
    <location>
        <begin position="1825"/>
        <end position="1856"/>
    </location>
</feature>
<keyword evidence="4" id="KW-1185">Reference proteome</keyword>
<feature type="compositionally biased region" description="Low complexity" evidence="1">
    <location>
        <begin position="1742"/>
        <end position="1759"/>
    </location>
</feature>
<evidence type="ECO:0000313" key="4">
    <source>
        <dbReference type="Proteomes" id="UP001283361"/>
    </source>
</evidence>
<feature type="region of interest" description="Disordered" evidence="1">
    <location>
        <begin position="2176"/>
        <end position="2195"/>
    </location>
</feature>
<feature type="compositionally biased region" description="Polar residues" evidence="1">
    <location>
        <begin position="2828"/>
        <end position="2840"/>
    </location>
</feature>
<feature type="region of interest" description="Disordered" evidence="1">
    <location>
        <begin position="893"/>
        <end position="946"/>
    </location>
</feature>
<dbReference type="Proteomes" id="UP001283361">
    <property type="component" value="Unassembled WGS sequence"/>
</dbReference>
<evidence type="ECO:0000256" key="1">
    <source>
        <dbReference type="SAM" id="MobiDB-lite"/>
    </source>
</evidence>
<feature type="compositionally biased region" description="Polar residues" evidence="1">
    <location>
        <begin position="511"/>
        <end position="530"/>
    </location>
</feature>
<dbReference type="GO" id="GO:0031410">
    <property type="term" value="C:cytoplasmic vesicle"/>
    <property type="evidence" value="ECO:0007669"/>
    <property type="project" value="TreeGrafter"/>
</dbReference>
<feature type="compositionally biased region" description="Polar residues" evidence="1">
    <location>
        <begin position="1464"/>
        <end position="1474"/>
    </location>
</feature>
<feature type="compositionally biased region" description="Basic residues" evidence="1">
    <location>
        <begin position="2176"/>
        <end position="2186"/>
    </location>
</feature>
<evidence type="ECO:0000259" key="2">
    <source>
        <dbReference type="PROSITE" id="PS50826"/>
    </source>
</evidence>
<feature type="region of interest" description="Disordered" evidence="1">
    <location>
        <begin position="629"/>
        <end position="649"/>
    </location>
</feature>
<feature type="compositionally biased region" description="Low complexity" evidence="1">
    <location>
        <begin position="3168"/>
        <end position="3199"/>
    </location>
</feature>
<feature type="compositionally biased region" description="Basic and acidic residues" evidence="1">
    <location>
        <begin position="2786"/>
        <end position="2796"/>
    </location>
</feature>
<feature type="region of interest" description="Disordered" evidence="1">
    <location>
        <begin position="2756"/>
        <end position="2796"/>
    </location>
</feature>